<feature type="transmembrane region" description="Helical" evidence="8">
    <location>
        <begin position="47"/>
        <end position="68"/>
    </location>
</feature>
<gene>
    <name evidence="9" type="ORF">JOF33_000041</name>
</gene>
<reference evidence="9 10" key="1">
    <citation type="submission" date="2021-03" db="EMBL/GenBank/DDBJ databases">
        <title>Sequencing the genomes of 1000 actinobacteria strains.</title>
        <authorList>
            <person name="Klenk H.-P."/>
        </authorList>
    </citation>
    <scope>NUCLEOTIDE SEQUENCE [LARGE SCALE GENOMIC DNA]</scope>
    <source>
        <strain evidence="9 10">DSM 44506</strain>
    </source>
</reference>
<feature type="transmembrane region" description="Helical" evidence="8">
    <location>
        <begin position="80"/>
        <end position="100"/>
    </location>
</feature>
<dbReference type="SUPFAM" id="SSF103473">
    <property type="entry name" value="MFS general substrate transporter"/>
    <property type="match status" value="1"/>
</dbReference>
<feature type="transmembrane region" description="Helical" evidence="8">
    <location>
        <begin position="341"/>
        <end position="361"/>
    </location>
</feature>
<feature type="transmembrane region" description="Helical" evidence="8">
    <location>
        <begin position="202"/>
        <end position="222"/>
    </location>
</feature>
<keyword evidence="3" id="KW-1003">Cell membrane</keyword>
<feature type="transmembrane region" description="Helical" evidence="8">
    <location>
        <begin position="410"/>
        <end position="432"/>
    </location>
</feature>
<organism evidence="9 10">
    <name type="scientific">Corynebacterium freneyi</name>
    <dbReference type="NCBI Taxonomy" id="134034"/>
    <lineage>
        <taxon>Bacteria</taxon>
        <taxon>Bacillati</taxon>
        <taxon>Actinomycetota</taxon>
        <taxon>Actinomycetes</taxon>
        <taxon>Mycobacteriales</taxon>
        <taxon>Corynebacteriaceae</taxon>
        <taxon>Corynebacterium</taxon>
    </lineage>
</organism>
<keyword evidence="5 8" id="KW-1133">Transmembrane helix</keyword>
<feature type="transmembrane region" description="Helical" evidence="8">
    <location>
        <begin position="373"/>
        <end position="398"/>
    </location>
</feature>
<dbReference type="InterPro" id="IPR036259">
    <property type="entry name" value="MFS_trans_sf"/>
</dbReference>
<feature type="region of interest" description="Disordered" evidence="7">
    <location>
        <begin position="1"/>
        <end position="37"/>
    </location>
</feature>
<feature type="transmembrane region" description="Helical" evidence="8">
    <location>
        <begin position="283"/>
        <end position="300"/>
    </location>
</feature>
<protein>
    <submittedName>
        <fullName evidence="9">MFS family permease</fullName>
    </submittedName>
</protein>
<evidence type="ECO:0000256" key="8">
    <source>
        <dbReference type="SAM" id="Phobius"/>
    </source>
</evidence>
<evidence type="ECO:0000256" key="6">
    <source>
        <dbReference type="ARBA" id="ARBA00023136"/>
    </source>
</evidence>
<sequence length="447" mass="46118">MTVTRNTHGSPGEPDEPTPPPAADPHPADSTATSTAAERPAFGHRDWLRVALAMFAIGFGANLFAPMLEVYRELNGTGQSSVTAMFGIYAAGLVPALLIFGPISDRRGRRAVLRPAMLVSATGTVILASASFGPEWLLFPGRFIVGASVGMAMASGAAWIKQLSADKPSAGPRRATVAVSAGFGGGPLVAGLVAQFAPEPKLVPYLVFLCVLAAATPIMWSTPETQFPSDGAAARRGPLIPKTALTGTFLWAVAAWAPWVFGTVTVSFVTLPIYVAQDIDMKIAYIGVLAGVAMISGMLIQPAAARVAEKGVLPLSVMALGIACAGMLAAAATVWLDNAALVFPSALILGSSYGIMMVAGLREVEAIARPDELGAMIGVFYALSYIGFFVPFILSLVAPLVGRITGLGDVAGIILCLLFGAVVCVASMAPVARAAEAGLKLAPEGRR</sequence>
<dbReference type="RefSeq" id="WP_209651505.1">
    <property type="nucleotide sequence ID" value="NZ_CP047357.1"/>
</dbReference>
<evidence type="ECO:0000256" key="4">
    <source>
        <dbReference type="ARBA" id="ARBA00022692"/>
    </source>
</evidence>
<dbReference type="PANTHER" id="PTHR23517">
    <property type="entry name" value="RESISTANCE PROTEIN MDTM, PUTATIVE-RELATED-RELATED"/>
    <property type="match status" value="1"/>
</dbReference>
<keyword evidence="10" id="KW-1185">Reference proteome</keyword>
<dbReference type="InterPro" id="IPR050171">
    <property type="entry name" value="MFS_Transporters"/>
</dbReference>
<comment type="subcellular location">
    <subcellularLocation>
        <location evidence="1">Cell membrane</location>
        <topology evidence="1">Multi-pass membrane protein</topology>
    </subcellularLocation>
</comment>
<feature type="transmembrane region" description="Helical" evidence="8">
    <location>
        <begin position="143"/>
        <end position="163"/>
    </location>
</feature>
<keyword evidence="4 8" id="KW-0812">Transmembrane</keyword>
<keyword evidence="2" id="KW-0813">Transport</keyword>
<dbReference type="Gene3D" id="1.20.1250.20">
    <property type="entry name" value="MFS general substrate transporter like domains"/>
    <property type="match status" value="1"/>
</dbReference>
<accession>A0ABS4U3W4</accession>
<evidence type="ECO:0000256" key="3">
    <source>
        <dbReference type="ARBA" id="ARBA00022475"/>
    </source>
</evidence>
<evidence type="ECO:0000256" key="5">
    <source>
        <dbReference type="ARBA" id="ARBA00022989"/>
    </source>
</evidence>
<evidence type="ECO:0000256" key="2">
    <source>
        <dbReference type="ARBA" id="ARBA00022448"/>
    </source>
</evidence>
<name>A0ABS4U3W4_9CORY</name>
<feature type="transmembrane region" description="Helical" evidence="8">
    <location>
        <begin position="243"/>
        <end position="271"/>
    </location>
</feature>
<evidence type="ECO:0000256" key="7">
    <source>
        <dbReference type="SAM" id="MobiDB-lite"/>
    </source>
</evidence>
<feature type="transmembrane region" description="Helical" evidence="8">
    <location>
        <begin position="112"/>
        <end position="131"/>
    </location>
</feature>
<keyword evidence="6 8" id="KW-0472">Membrane</keyword>
<dbReference type="InterPro" id="IPR011701">
    <property type="entry name" value="MFS"/>
</dbReference>
<dbReference type="EMBL" id="JAGINY010000001">
    <property type="protein sequence ID" value="MBP2331342.1"/>
    <property type="molecule type" value="Genomic_DNA"/>
</dbReference>
<evidence type="ECO:0000256" key="1">
    <source>
        <dbReference type="ARBA" id="ARBA00004651"/>
    </source>
</evidence>
<feature type="transmembrane region" description="Helical" evidence="8">
    <location>
        <begin position="312"/>
        <end position="335"/>
    </location>
</feature>
<evidence type="ECO:0000313" key="9">
    <source>
        <dbReference type="EMBL" id="MBP2331342.1"/>
    </source>
</evidence>
<dbReference type="Pfam" id="PF07690">
    <property type="entry name" value="MFS_1"/>
    <property type="match status" value="1"/>
</dbReference>
<dbReference type="PANTHER" id="PTHR23517:SF13">
    <property type="entry name" value="MAJOR FACILITATOR SUPERFAMILY MFS_1"/>
    <property type="match status" value="1"/>
</dbReference>
<evidence type="ECO:0000313" key="10">
    <source>
        <dbReference type="Proteomes" id="UP001519305"/>
    </source>
</evidence>
<dbReference type="Proteomes" id="UP001519305">
    <property type="component" value="Unassembled WGS sequence"/>
</dbReference>
<comment type="caution">
    <text evidence="9">The sequence shown here is derived from an EMBL/GenBank/DDBJ whole genome shotgun (WGS) entry which is preliminary data.</text>
</comment>
<proteinExistence type="predicted"/>